<name>A0A212BZG5_CEREH</name>
<gene>
    <name evidence="1" type="ORF">Celaphus_00010032</name>
</gene>
<protein>
    <submittedName>
        <fullName evidence="1">Uncharacterized protein</fullName>
    </submittedName>
</protein>
<dbReference type="Proteomes" id="UP000242450">
    <property type="component" value="Chromosome X"/>
</dbReference>
<keyword evidence="2" id="KW-1185">Reference proteome</keyword>
<comment type="caution">
    <text evidence="1">The sequence shown here is derived from an EMBL/GenBank/DDBJ whole genome shotgun (WGS) entry which is preliminary data.</text>
</comment>
<evidence type="ECO:0000313" key="1">
    <source>
        <dbReference type="EMBL" id="OWJ99159.1"/>
    </source>
</evidence>
<reference evidence="1 2" key="1">
    <citation type="journal article" date="2018" name="Mol. Genet. Genomics">
        <title>The red deer Cervus elaphus genome CerEla1.0: sequencing, annotating, genes, and chromosomes.</title>
        <authorList>
            <person name="Bana N.A."/>
            <person name="Nyiri A."/>
            <person name="Nagy J."/>
            <person name="Frank K."/>
            <person name="Nagy T."/>
            <person name="Steger V."/>
            <person name="Schiller M."/>
            <person name="Lakatos P."/>
            <person name="Sugar L."/>
            <person name="Horn P."/>
            <person name="Barta E."/>
            <person name="Orosz L."/>
        </authorList>
    </citation>
    <scope>NUCLEOTIDE SEQUENCE [LARGE SCALE GENOMIC DNA]</scope>
    <source>
        <strain evidence="1">Hungarian</strain>
    </source>
</reference>
<evidence type="ECO:0000313" key="2">
    <source>
        <dbReference type="Proteomes" id="UP000242450"/>
    </source>
</evidence>
<sequence length="70" mass="7946">MNWISNEKDVQEYFEAVISKMTKEFETEKVSSGIKNVGSALKGHHSEKLSMHGFQSAFEVSNQARQLVQN</sequence>
<dbReference type="EMBL" id="MKHE01000034">
    <property type="protein sequence ID" value="OWJ99159.1"/>
    <property type="molecule type" value="Genomic_DNA"/>
</dbReference>
<organism evidence="1 2">
    <name type="scientific">Cervus elaphus hippelaphus</name>
    <name type="common">European red deer</name>
    <dbReference type="NCBI Taxonomy" id="46360"/>
    <lineage>
        <taxon>Eukaryota</taxon>
        <taxon>Metazoa</taxon>
        <taxon>Chordata</taxon>
        <taxon>Craniata</taxon>
        <taxon>Vertebrata</taxon>
        <taxon>Euteleostomi</taxon>
        <taxon>Mammalia</taxon>
        <taxon>Eutheria</taxon>
        <taxon>Laurasiatheria</taxon>
        <taxon>Artiodactyla</taxon>
        <taxon>Ruminantia</taxon>
        <taxon>Pecora</taxon>
        <taxon>Cervidae</taxon>
        <taxon>Cervinae</taxon>
        <taxon>Cervus</taxon>
    </lineage>
</organism>
<proteinExistence type="predicted"/>
<accession>A0A212BZG5</accession>
<dbReference type="AlphaFoldDB" id="A0A212BZG5"/>